<evidence type="ECO:0000256" key="3">
    <source>
        <dbReference type="ARBA" id="ARBA00022989"/>
    </source>
</evidence>
<feature type="domain" description="DUF202" evidence="6">
    <location>
        <begin position="45"/>
        <end position="107"/>
    </location>
</feature>
<dbReference type="Pfam" id="PF02656">
    <property type="entry name" value="DUF202"/>
    <property type="match status" value="1"/>
</dbReference>
<dbReference type="GO" id="GO:0012505">
    <property type="term" value="C:endomembrane system"/>
    <property type="evidence" value="ECO:0007669"/>
    <property type="project" value="UniProtKB-SubCell"/>
</dbReference>
<evidence type="ECO:0000256" key="4">
    <source>
        <dbReference type="ARBA" id="ARBA00023136"/>
    </source>
</evidence>
<evidence type="ECO:0000313" key="7">
    <source>
        <dbReference type="EMBL" id="SFF12491.1"/>
    </source>
</evidence>
<proteinExistence type="predicted"/>
<accession>A0A1I2G7A4</accession>
<organism evidence="7 8">
    <name type="scientific">Flavobacterium xueshanense</name>
    <dbReference type="NCBI Taxonomy" id="935223"/>
    <lineage>
        <taxon>Bacteria</taxon>
        <taxon>Pseudomonadati</taxon>
        <taxon>Bacteroidota</taxon>
        <taxon>Flavobacteriia</taxon>
        <taxon>Flavobacteriales</taxon>
        <taxon>Flavobacteriaceae</taxon>
        <taxon>Flavobacterium</taxon>
    </lineage>
</organism>
<reference evidence="8" key="1">
    <citation type="submission" date="2016-10" db="EMBL/GenBank/DDBJ databases">
        <authorList>
            <person name="Varghese N."/>
            <person name="Submissions S."/>
        </authorList>
    </citation>
    <scope>NUCLEOTIDE SEQUENCE [LARGE SCALE GENOMIC DNA]</scope>
    <source>
        <strain evidence="8">CGMCC 1.9227</strain>
    </source>
</reference>
<evidence type="ECO:0000256" key="2">
    <source>
        <dbReference type="ARBA" id="ARBA00022692"/>
    </source>
</evidence>
<gene>
    <name evidence="7" type="ORF">SAMN04488131_10954</name>
</gene>
<protein>
    <submittedName>
        <fullName evidence="7">Putative membrane protein</fullName>
    </submittedName>
</protein>
<comment type="subcellular location">
    <subcellularLocation>
        <location evidence="1">Endomembrane system</location>
        <topology evidence="1">Multi-pass membrane protein</topology>
    </subcellularLocation>
</comment>
<evidence type="ECO:0000259" key="6">
    <source>
        <dbReference type="Pfam" id="PF02656"/>
    </source>
</evidence>
<evidence type="ECO:0000313" key="8">
    <source>
        <dbReference type="Proteomes" id="UP000198596"/>
    </source>
</evidence>
<dbReference type="EMBL" id="FONQ01000009">
    <property type="protein sequence ID" value="SFF12491.1"/>
    <property type="molecule type" value="Genomic_DNA"/>
</dbReference>
<keyword evidence="4 5" id="KW-0472">Membrane</keyword>
<keyword evidence="2 5" id="KW-0812">Transmembrane</keyword>
<evidence type="ECO:0000256" key="5">
    <source>
        <dbReference type="SAM" id="Phobius"/>
    </source>
</evidence>
<feature type="transmembrane region" description="Helical" evidence="5">
    <location>
        <begin position="81"/>
        <end position="103"/>
    </location>
</feature>
<name>A0A1I2G7A4_9FLAO</name>
<sequence>MIFSYLKNKNDLTTFCKQLHTYNSMEEKKPANKDLILREKLALQRTTLANQSTFLAFLRTSMYFLIAGLSLRNLLKIENSLLIEIALFVTSFIIFVFGTVNYFKHKKSIAENKKHIGDYQLEYYKL</sequence>
<evidence type="ECO:0000256" key="1">
    <source>
        <dbReference type="ARBA" id="ARBA00004127"/>
    </source>
</evidence>
<dbReference type="Proteomes" id="UP000198596">
    <property type="component" value="Unassembled WGS sequence"/>
</dbReference>
<dbReference type="AlphaFoldDB" id="A0A1I2G7A4"/>
<keyword evidence="3 5" id="KW-1133">Transmembrane helix</keyword>
<feature type="transmembrane region" description="Helical" evidence="5">
    <location>
        <begin position="54"/>
        <end position="75"/>
    </location>
</feature>
<keyword evidence="8" id="KW-1185">Reference proteome</keyword>
<dbReference type="InterPro" id="IPR003807">
    <property type="entry name" value="DUF202"/>
</dbReference>
<dbReference type="STRING" id="935223.SAMN04488131_10954"/>